<dbReference type="SUPFAM" id="SSF52317">
    <property type="entry name" value="Class I glutamine amidotransferase-like"/>
    <property type="match status" value="1"/>
</dbReference>
<reference evidence="4 5" key="1">
    <citation type="journal article" date="2019" name="Int. J. Syst. Evol. Microbiol.">
        <title>The Global Catalogue of Microorganisms (GCM) 10K type strain sequencing project: providing services to taxonomists for standard genome sequencing and annotation.</title>
        <authorList>
            <consortium name="The Broad Institute Genomics Platform"/>
            <consortium name="The Broad Institute Genome Sequencing Center for Infectious Disease"/>
            <person name="Wu L."/>
            <person name="Ma J."/>
        </authorList>
    </citation>
    <scope>NUCLEOTIDE SEQUENCE [LARGE SCALE GENOMIC DNA]</scope>
    <source>
        <strain evidence="4 5">JCM 4542</strain>
    </source>
</reference>
<dbReference type="InterPro" id="IPR009057">
    <property type="entry name" value="Homeodomain-like_sf"/>
</dbReference>
<dbReference type="Proteomes" id="UP001500886">
    <property type="component" value="Unassembled WGS sequence"/>
</dbReference>
<evidence type="ECO:0000313" key="4">
    <source>
        <dbReference type="EMBL" id="GAA2722053.1"/>
    </source>
</evidence>
<evidence type="ECO:0000259" key="3">
    <source>
        <dbReference type="PROSITE" id="PS01124"/>
    </source>
</evidence>
<dbReference type="InterPro" id="IPR029062">
    <property type="entry name" value="Class_I_gatase-like"/>
</dbReference>
<dbReference type="PANTHER" id="PTHR43130">
    <property type="entry name" value="ARAC-FAMILY TRANSCRIPTIONAL REGULATOR"/>
    <property type="match status" value="1"/>
</dbReference>
<comment type="caution">
    <text evidence="4">The sequence shown here is derived from an EMBL/GenBank/DDBJ whole genome shotgun (WGS) entry which is preliminary data.</text>
</comment>
<dbReference type="EMBL" id="BAAASL010000019">
    <property type="protein sequence ID" value="GAA2722053.1"/>
    <property type="molecule type" value="Genomic_DNA"/>
</dbReference>
<evidence type="ECO:0000256" key="2">
    <source>
        <dbReference type="ARBA" id="ARBA00023163"/>
    </source>
</evidence>
<keyword evidence="2" id="KW-0804">Transcription</keyword>
<organism evidence="4 5">
    <name type="scientific">Streptomyces luteosporeus</name>
    <dbReference type="NCBI Taxonomy" id="173856"/>
    <lineage>
        <taxon>Bacteria</taxon>
        <taxon>Bacillati</taxon>
        <taxon>Actinomycetota</taxon>
        <taxon>Actinomycetes</taxon>
        <taxon>Kitasatosporales</taxon>
        <taxon>Streptomycetaceae</taxon>
        <taxon>Streptomyces</taxon>
    </lineage>
</organism>
<dbReference type="PROSITE" id="PS01124">
    <property type="entry name" value="HTH_ARAC_FAMILY_2"/>
    <property type="match status" value="1"/>
</dbReference>
<evidence type="ECO:0000256" key="1">
    <source>
        <dbReference type="ARBA" id="ARBA00023015"/>
    </source>
</evidence>
<name>A0ABN3U0C9_9ACTN</name>
<proteinExistence type="predicted"/>
<dbReference type="Gene3D" id="1.10.10.60">
    <property type="entry name" value="Homeodomain-like"/>
    <property type="match status" value="1"/>
</dbReference>
<dbReference type="InterPro" id="IPR052158">
    <property type="entry name" value="INH-QAR"/>
</dbReference>
<dbReference type="PANTHER" id="PTHR43130:SF3">
    <property type="entry name" value="HTH-TYPE TRANSCRIPTIONAL REGULATOR RV1931C"/>
    <property type="match status" value="1"/>
</dbReference>
<dbReference type="SUPFAM" id="SSF46689">
    <property type="entry name" value="Homeodomain-like"/>
    <property type="match status" value="1"/>
</dbReference>
<dbReference type="InterPro" id="IPR018060">
    <property type="entry name" value="HTH_AraC"/>
</dbReference>
<evidence type="ECO:0000313" key="5">
    <source>
        <dbReference type="Proteomes" id="UP001500886"/>
    </source>
</evidence>
<dbReference type="SMART" id="SM00342">
    <property type="entry name" value="HTH_ARAC"/>
    <property type="match status" value="1"/>
</dbReference>
<accession>A0ABN3U0C9</accession>
<dbReference type="Gene3D" id="3.40.50.880">
    <property type="match status" value="1"/>
</dbReference>
<protein>
    <submittedName>
        <fullName evidence="4">GlxA family transcriptional regulator</fullName>
    </submittedName>
</protein>
<keyword evidence="5" id="KW-1185">Reference proteome</keyword>
<keyword evidence="1" id="KW-0805">Transcription regulation</keyword>
<feature type="domain" description="HTH araC/xylS-type" evidence="3">
    <location>
        <begin position="217"/>
        <end position="315"/>
    </location>
</feature>
<gene>
    <name evidence="4" type="ORF">GCM10010315_46350</name>
</gene>
<sequence length="324" mass="34883">MLVADGTFDTGLASVLDVLHTANDLRHELPQPPPPWRVTRVGPGGPARTAAGHLVETVAPGDADPPGVVIVPGIGHRRADPLLQWLQSPEREPAYALLRDAHARGVPLAAACTGTFLAAESGVLTGLPATTSWWLAPWFRRRYPLVALDDDRMLVHAPGIITAGAGTAHLDLALALVRQVCPALATLTARYLLADHRSTQAGYALPGHLARSDPTVAAFARWVREHLREPVRIADAARALGTSERSLQRAVDRALGVAPLRLTQRIRLDEAAHLLCTTRLPVEEVARRVGYENVTTLTTLLRERLDTTPGRLRRQARAVGPGAC</sequence>
<dbReference type="Pfam" id="PF12833">
    <property type="entry name" value="HTH_18"/>
    <property type="match status" value="1"/>
</dbReference>